<feature type="compositionally biased region" description="Basic and acidic residues" evidence="1">
    <location>
        <begin position="206"/>
        <end position="237"/>
    </location>
</feature>
<organism evidence="2 3">
    <name type="scientific">Nocardia caishijiensis</name>
    <dbReference type="NCBI Taxonomy" id="184756"/>
    <lineage>
        <taxon>Bacteria</taxon>
        <taxon>Bacillati</taxon>
        <taxon>Actinomycetota</taxon>
        <taxon>Actinomycetes</taxon>
        <taxon>Mycobacteriales</taxon>
        <taxon>Nocardiaceae</taxon>
        <taxon>Nocardia</taxon>
    </lineage>
</organism>
<dbReference type="InterPro" id="IPR036894">
    <property type="entry name" value="YbaB-like_sf"/>
</dbReference>
<dbReference type="Gene3D" id="3.30.1310.10">
    <property type="entry name" value="Nucleoid-associated protein YbaB-like domain"/>
    <property type="match status" value="1"/>
</dbReference>
<comment type="caution">
    <text evidence="2">The sequence shown here is derived from an EMBL/GenBank/DDBJ whole genome shotgun (WGS) entry which is preliminary data.</text>
</comment>
<dbReference type="GO" id="GO:0003677">
    <property type="term" value="F:DNA binding"/>
    <property type="evidence" value="ECO:0007669"/>
    <property type="project" value="UniProtKB-KW"/>
</dbReference>
<dbReference type="Proteomes" id="UP000798951">
    <property type="component" value="Unassembled WGS sequence"/>
</dbReference>
<feature type="compositionally biased region" description="Basic and acidic residues" evidence="1">
    <location>
        <begin position="89"/>
        <end position="98"/>
    </location>
</feature>
<evidence type="ECO:0000313" key="2">
    <source>
        <dbReference type="EMBL" id="KAF0842572.1"/>
    </source>
</evidence>
<feature type="region of interest" description="Disordered" evidence="1">
    <location>
        <begin position="75"/>
        <end position="274"/>
    </location>
</feature>
<feature type="compositionally biased region" description="Polar residues" evidence="1">
    <location>
        <begin position="109"/>
        <end position="120"/>
    </location>
</feature>
<protein>
    <submittedName>
        <fullName evidence="2">YbaB/EbfC DNA-binding family protein</fullName>
    </submittedName>
</protein>
<dbReference type="RefSeq" id="WP_084458659.1">
    <property type="nucleotide sequence ID" value="NZ_VMSD01000011.1"/>
</dbReference>
<feature type="compositionally biased region" description="Low complexity" evidence="1">
    <location>
        <begin position="75"/>
        <end position="88"/>
    </location>
</feature>
<gene>
    <name evidence="2" type="ORF">FNL39_111153</name>
</gene>
<sequence>MGDIDPVSGQIERLQRALTDARGTATSADGTVRVEVGANGTLHRIELGVGGEDLEPQQLVEMIVELHRQATVDASASVRDAVASLSSDPRLREDRQEIVDQLARPPSANGGSSEPVSSASAVLPNGGGAEDSRTPSARRVSVPGPAQDTGCGRDREIAPRIIRSPSPSASRTAPQSRSPSRTGTRTSSVSPFDPVAFLPTASRHVKNSEPHIDGTDRRPLDSKLTADADRTSPEADRVIAAQMNDVGQADHDTVDSAPRDSTAAWGDPADESDAAWASWPQDDYVPTSWEWWALPSTD</sequence>
<evidence type="ECO:0000256" key="1">
    <source>
        <dbReference type="SAM" id="MobiDB-lite"/>
    </source>
</evidence>
<proteinExistence type="predicted"/>
<dbReference type="SUPFAM" id="SSF82607">
    <property type="entry name" value="YbaB-like"/>
    <property type="match status" value="1"/>
</dbReference>
<reference evidence="2 3" key="1">
    <citation type="submission" date="2019-07" db="EMBL/GenBank/DDBJ databases">
        <title>Genomic Encyclopedia of Type Strains, Phase IV (KMG-IV): sequencing the most valuable type-strain genomes for metagenomic binning, comparative biology and taxonomic classification.</title>
        <authorList>
            <person name="Goeker M."/>
        </authorList>
    </citation>
    <scope>NUCLEOTIDE SEQUENCE [LARGE SCALE GENOMIC DNA]</scope>
    <source>
        <strain evidence="2 3">DSM 44831</strain>
    </source>
</reference>
<keyword evidence="2" id="KW-0238">DNA-binding</keyword>
<keyword evidence="3" id="KW-1185">Reference proteome</keyword>
<feature type="compositionally biased region" description="Low complexity" evidence="1">
    <location>
        <begin position="159"/>
        <end position="191"/>
    </location>
</feature>
<evidence type="ECO:0000313" key="3">
    <source>
        <dbReference type="Proteomes" id="UP000798951"/>
    </source>
</evidence>
<dbReference type="EMBL" id="VMSD01000011">
    <property type="protein sequence ID" value="KAF0842572.1"/>
    <property type="molecule type" value="Genomic_DNA"/>
</dbReference>
<dbReference type="InterPro" id="IPR004401">
    <property type="entry name" value="YbaB/EbfC"/>
</dbReference>
<dbReference type="Pfam" id="PF02575">
    <property type="entry name" value="YbaB_DNA_bd"/>
    <property type="match status" value="1"/>
</dbReference>
<name>A0ABQ6YG26_9NOCA</name>
<accession>A0ABQ6YG26</accession>
<feature type="compositionally biased region" description="Basic and acidic residues" evidence="1">
    <location>
        <begin position="248"/>
        <end position="258"/>
    </location>
</feature>